<sequence length="66" mass="7249">MTGGGMTATQIYEMKEGESVGGIMVFTDQMLKFYLCVVAMNDFKNNVSTTLGSVFSPTFPVQKQIE</sequence>
<evidence type="ECO:0000313" key="3">
    <source>
        <dbReference type="EnsemblPlants" id="AES64674"/>
    </source>
</evidence>
<dbReference type="EMBL" id="AC151000">
    <property type="protein sequence ID" value="ABD32920.1"/>
    <property type="molecule type" value="Genomic_DNA"/>
</dbReference>
<evidence type="ECO:0000313" key="4">
    <source>
        <dbReference type="Proteomes" id="UP000002051"/>
    </source>
</evidence>
<reference evidence="3" key="5">
    <citation type="submission" date="2015-04" db="UniProtKB">
        <authorList>
            <consortium name="EnsemblPlants"/>
        </authorList>
    </citation>
    <scope>IDENTIFICATION</scope>
    <source>
        <strain evidence="3">cv. Jemalong A17</strain>
    </source>
</reference>
<accession>Q2HSS3</accession>
<gene>
    <name evidence="2" type="ordered locus">MTR_2g028460</name>
    <name evidence="1" type="ORF">MtrDRAFT_AC151000g9v2</name>
</gene>
<evidence type="ECO:0000313" key="1">
    <source>
        <dbReference type="EMBL" id="ABD32920.1"/>
    </source>
</evidence>
<dbReference type="PaxDb" id="3880-AES64674"/>
<reference evidence="1" key="2">
    <citation type="submission" date="2007-03" db="EMBL/GenBank/DDBJ databases">
        <authorList>
            <consortium name="The International Medicago Genome Annotation Group"/>
        </authorList>
    </citation>
    <scope>NUCLEOTIDE SEQUENCE</scope>
</reference>
<organism evidence="1">
    <name type="scientific">Medicago truncatula</name>
    <name type="common">Barrel medic</name>
    <name type="synonym">Medicago tribuloides</name>
    <dbReference type="NCBI Taxonomy" id="3880"/>
    <lineage>
        <taxon>Eukaryota</taxon>
        <taxon>Viridiplantae</taxon>
        <taxon>Streptophyta</taxon>
        <taxon>Embryophyta</taxon>
        <taxon>Tracheophyta</taxon>
        <taxon>Spermatophyta</taxon>
        <taxon>Magnoliopsida</taxon>
        <taxon>eudicotyledons</taxon>
        <taxon>Gunneridae</taxon>
        <taxon>Pentapetalae</taxon>
        <taxon>rosids</taxon>
        <taxon>fabids</taxon>
        <taxon>Fabales</taxon>
        <taxon>Fabaceae</taxon>
        <taxon>Papilionoideae</taxon>
        <taxon>50 kb inversion clade</taxon>
        <taxon>NPAAA clade</taxon>
        <taxon>Hologalegina</taxon>
        <taxon>IRL clade</taxon>
        <taxon>Trifolieae</taxon>
        <taxon>Medicago</taxon>
    </lineage>
</organism>
<reference evidence="2 4" key="3">
    <citation type="journal article" date="2011" name="Nature">
        <title>The Medicago genome provides insight into the evolution of rhizobial symbioses.</title>
        <authorList>
            <person name="Young N.D."/>
            <person name="Debelle F."/>
            <person name="Oldroyd G.E."/>
            <person name="Geurts R."/>
            <person name="Cannon S.B."/>
            <person name="Udvardi M.K."/>
            <person name="Benedito V.A."/>
            <person name="Mayer K.F."/>
            <person name="Gouzy J."/>
            <person name="Schoof H."/>
            <person name="Van de Peer Y."/>
            <person name="Proost S."/>
            <person name="Cook D.R."/>
            <person name="Meyers B.C."/>
            <person name="Spannagl M."/>
            <person name="Cheung F."/>
            <person name="De Mita S."/>
            <person name="Krishnakumar V."/>
            <person name="Gundlach H."/>
            <person name="Zhou S."/>
            <person name="Mudge J."/>
            <person name="Bharti A.K."/>
            <person name="Murray J.D."/>
            <person name="Naoumkina M.A."/>
            <person name="Rosen B."/>
            <person name="Silverstein K.A."/>
            <person name="Tang H."/>
            <person name="Rombauts S."/>
            <person name="Zhao P.X."/>
            <person name="Zhou P."/>
            <person name="Barbe V."/>
            <person name="Bardou P."/>
            <person name="Bechner M."/>
            <person name="Bellec A."/>
            <person name="Berger A."/>
            <person name="Berges H."/>
            <person name="Bidwell S."/>
            <person name="Bisseling T."/>
            <person name="Choisne N."/>
            <person name="Couloux A."/>
            <person name="Denny R."/>
            <person name="Deshpande S."/>
            <person name="Dai X."/>
            <person name="Doyle J.J."/>
            <person name="Dudez A.M."/>
            <person name="Farmer A.D."/>
            <person name="Fouteau S."/>
            <person name="Franken C."/>
            <person name="Gibelin C."/>
            <person name="Gish J."/>
            <person name="Goldstein S."/>
            <person name="Gonzalez A.J."/>
            <person name="Green P.J."/>
            <person name="Hallab A."/>
            <person name="Hartog M."/>
            <person name="Hua A."/>
            <person name="Humphray S.J."/>
            <person name="Jeong D.H."/>
            <person name="Jing Y."/>
            <person name="Jocker A."/>
            <person name="Kenton S.M."/>
            <person name="Kim D.J."/>
            <person name="Klee K."/>
            <person name="Lai H."/>
            <person name="Lang C."/>
            <person name="Lin S."/>
            <person name="Macmil S.L."/>
            <person name="Magdelenat G."/>
            <person name="Matthews L."/>
            <person name="McCorrison J."/>
            <person name="Monaghan E.L."/>
            <person name="Mun J.H."/>
            <person name="Najar F.Z."/>
            <person name="Nicholson C."/>
            <person name="Noirot C."/>
            <person name="O'Bleness M."/>
            <person name="Paule C.R."/>
            <person name="Poulain J."/>
            <person name="Prion F."/>
            <person name="Qin B."/>
            <person name="Qu C."/>
            <person name="Retzel E.F."/>
            <person name="Riddle C."/>
            <person name="Sallet E."/>
            <person name="Samain S."/>
            <person name="Samson N."/>
            <person name="Sanders I."/>
            <person name="Saurat O."/>
            <person name="Scarpelli C."/>
            <person name="Schiex T."/>
            <person name="Segurens B."/>
            <person name="Severin A.J."/>
            <person name="Sherrier D.J."/>
            <person name="Shi R."/>
            <person name="Sims S."/>
            <person name="Singer S.R."/>
            <person name="Sinharoy S."/>
            <person name="Sterck L."/>
            <person name="Viollet A."/>
            <person name="Wang B.B."/>
            <person name="Wang K."/>
            <person name="Wang M."/>
            <person name="Wang X."/>
            <person name="Warfsmann J."/>
            <person name="Weissenbach J."/>
            <person name="White D.D."/>
            <person name="White J.D."/>
            <person name="Wiley G.B."/>
            <person name="Wincker P."/>
            <person name="Xing Y."/>
            <person name="Yang L."/>
            <person name="Yao Z."/>
            <person name="Ying F."/>
            <person name="Zhai J."/>
            <person name="Zhou L."/>
            <person name="Zuber A."/>
            <person name="Denarie J."/>
            <person name="Dixon R.A."/>
            <person name="May G.D."/>
            <person name="Schwartz D.C."/>
            <person name="Rogers J."/>
            <person name="Quetier F."/>
            <person name="Town C.D."/>
            <person name="Roe B.A."/>
        </authorList>
    </citation>
    <scope>NUCLEOTIDE SEQUENCE [LARGE SCALE GENOMIC DNA]</scope>
    <source>
        <strain evidence="2">A17</strain>
        <strain evidence="3 4">cv. Jemalong A17</strain>
    </source>
</reference>
<keyword evidence="4" id="KW-1185">Reference proteome</keyword>
<dbReference type="EnsemblPlants" id="AES64674">
    <property type="protein sequence ID" value="AES64674"/>
    <property type="gene ID" value="MTR_2g028460"/>
</dbReference>
<name>Q2HSS3_MEDTR</name>
<dbReference type="Proteomes" id="UP000002051">
    <property type="component" value="Chromosome 2"/>
</dbReference>
<reference evidence="1" key="1">
    <citation type="submission" date="2005-01" db="EMBL/GenBank/DDBJ databases">
        <authorList>
            <person name="Town C.D."/>
        </authorList>
    </citation>
    <scope>NUCLEOTIDE SEQUENCE</scope>
</reference>
<dbReference type="HOGENOM" id="CLU_2834933_0_0_1"/>
<evidence type="ECO:0000313" key="2">
    <source>
        <dbReference type="EMBL" id="AES64674.1"/>
    </source>
</evidence>
<dbReference type="EMBL" id="CM001218">
    <property type="protein sequence ID" value="AES64674.1"/>
    <property type="molecule type" value="Genomic_DNA"/>
</dbReference>
<reference evidence="2 4" key="4">
    <citation type="journal article" date="2014" name="BMC Genomics">
        <title>An improved genome release (version Mt4.0) for the model legume Medicago truncatula.</title>
        <authorList>
            <person name="Tang H."/>
            <person name="Krishnakumar V."/>
            <person name="Bidwell S."/>
            <person name="Rosen B."/>
            <person name="Chan A."/>
            <person name="Zhou S."/>
            <person name="Gentzbittel L."/>
            <person name="Childs K.L."/>
            <person name="Yandell M."/>
            <person name="Gundlach H."/>
            <person name="Mayer K.F."/>
            <person name="Schwartz D.C."/>
            <person name="Town C.D."/>
        </authorList>
    </citation>
    <scope>GENOME REANNOTATION</scope>
    <source>
        <strain evidence="3 4">cv. Jemalong A17</strain>
    </source>
</reference>
<protein>
    <submittedName>
        <fullName evidence="1 3">Uncharacterized protein</fullName>
    </submittedName>
</protein>
<dbReference type="AlphaFoldDB" id="Q2HSS3"/>
<proteinExistence type="predicted"/>